<dbReference type="STRING" id="1050174.CEPID_00115"/>
<keyword evidence="3" id="KW-1185">Reference proteome</keyword>
<accession>A0A0G3GL85</accession>
<gene>
    <name evidence="2" type="ORF">CEPID_00115</name>
</gene>
<dbReference type="EMBL" id="CP011541">
    <property type="protein sequence ID" value="AKK01919.1"/>
    <property type="molecule type" value="Genomic_DNA"/>
</dbReference>
<proteinExistence type="predicted"/>
<dbReference type="AlphaFoldDB" id="A0A0G3GL85"/>
<dbReference type="PATRIC" id="fig|1050174.4.peg.24"/>
<evidence type="ECO:0000313" key="3">
    <source>
        <dbReference type="Proteomes" id="UP000035368"/>
    </source>
</evidence>
<feature type="region of interest" description="Disordered" evidence="1">
    <location>
        <begin position="37"/>
        <end position="67"/>
    </location>
</feature>
<evidence type="ECO:0000313" key="2">
    <source>
        <dbReference type="EMBL" id="AKK01919.1"/>
    </source>
</evidence>
<name>A0A0G3GL85_9CORY</name>
<reference evidence="2 3" key="1">
    <citation type="submission" date="2015-05" db="EMBL/GenBank/DDBJ databases">
        <title>Complete genome sequence of Corynebacterium epidermidicanis DSM 45586, isolated from the skin of a dog suffering from pruritus.</title>
        <authorList>
            <person name="Ruckert C."/>
            <person name="Albersmeier A."/>
            <person name="Winkler A."/>
            <person name="Tauch A."/>
        </authorList>
    </citation>
    <scope>NUCLEOTIDE SEQUENCE [LARGE SCALE GENOMIC DNA]</scope>
    <source>
        <strain evidence="2 3">DSM 45586</strain>
    </source>
</reference>
<evidence type="ECO:0000256" key="1">
    <source>
        <dbReference type="SAM" id="MobiDB-lite"/>
    </source>
</evidence>
<organism evidence="2 3">
    <name type="scientific">Corynebacterium epidermidicanis</name>
    <dbReference type="NCBI Taxonomy" id="1050174"/>
    <lineage>
        <taxon>Bacteria</taxon>
        <taxon>Bacillati</taxon>
        <taxon>Actinomycetota</taxon>
        <taxon>Actinomycetes</taxon>
        <taxon>Mycobacteriales</taxon>
        <taxon>Corynebacteriaceae</taxon>
        <taxon>Corynebacterium</taxon>
    </lineage>
</organism>
<sequence>MGIAAACALLVACSDSEKGSPGPTVVTETVIVAAPESAPQVDTPVASSATTSQPIDSGQASQPNNCDPVTITREIGRPDFSAILDCDGTFAVAGVPQSGVLSLVRHNGRNWEISTYPCNPEVPERFKNRVATCSKPGDMAIPDPLGLPKSKSDLRISQPECNGQGILIVQSVLNSPTREDELLAALNKYPGARYMIPGTCPSIRKSVNGQDIYPVYFPFGHDRAALCQAKAMYGGNARTLNLQGDFTDPCG</sequence>
<dbReference type="Proteomes" id="UP000035368">
    <property type="component" value="Chromosome"/>
</dbReference>
<dbReference type="KEGG" id="cei:CEPID_00115"/>
<protein>
    <submittedName>
        <fullName evidence="2">Uncharacterized protein</fullName>
    </submittedName>
</protein>
<feature type="compositionally biased region" description="Polar residues" evidence="1">
    <location>
        <begin position="45"/>
        <end position="67"/>
    </location>
</feature>